<protein>
    <submittedName>
        <fullName evidence="1">Uncharacterized protein</fullName>
    </submittedName>
</protein>
<keyword evidence="2" id="KW-1185">Reference proteome</keyword>
<comment type="caution">
    <text evidence="1">The sequence shown here is derived from an EMBL/GenBank/DDBJ whole genome shotgun (WGS) entry which is preliminary data.</text>
</comment>
<gene>
    <name evidence="1" type="ORF">V5O48_003147</name>
</gene>
<dbReference type="Proteomes" id="UP001465976">
    <property type="component" value="Unassembled WGS sequence"/>
</dbReference>
<dbReference type="EMBL" id="JBAHYK010000081">
    <property type="protein sequence ID" value="KAL0578867.1"/>
    <property type="molecule type" value="Genomic_DNA"/>
</dbReference>
<organism evidence="1 2">
    <name type="scientific">Marasmius crinis-equi</name>
    <dbReference type="NCBI Taxonomy" id="585013"/>
    <lineage>
        <taxon>Eukaryota</taxon>
        <taxon>Fungi</taxon>
        <taxon>Dikarya</taxon>
        <taxon>Basidiomycota</taxon>
        <taxon>Agaricomycotina</taxon>
        <taxon>Agaricomycetes</taxon>
        <taxon>Agaricomycetidae</taxon>
        <taxon>Agaricales</taxon>
        <taxon>Marasmiineae</taxon>
        <taxon>Marasmiaceae</taxon>
        <taxon>Marasmius</taxon>
    </lineage>
</organism>
<proteinExistence type="predicted"/>
<name>A0ABR3FTP6_9AGAR</name>
<evidence type="ECO:0000313" key="2">
    <source>
        <dbReference type="Proteomes" id="UP001465976"/>
    </source>
</evidence>
<reference evidence="1 2" key="1">
    <citation type="submission" date="2024-02" db="EMBL/GenBank/DDBJ databases">
        <title>A draft genome for the cacao thread blight pathogen Marasmius crinis-equi.</title>
        <authorList>
            <person name="Cohen S.P."/>
            <person name="Baruah I.K."/>
            <person name="Amoako-Attah I."/>
            <person name="Bukari Y."/>
            <person name="Meinhardt L.W."/>
            <person name="Bailey B.A."/>
        </authorList>
    </citation>
    <scope>NUCLEOTIDE SEQUENCE [LARGE SCALE GENOMIC DNA]</scope>
    <source>
        <strain evidence="1 2">GH-76</strain>
    </source>
</reference>
<accession>A0ABR3FTP6</accession>
<sequence>MLVQMGCLEDSSLWMDTSRGVFCHGPEGPWCDFGNGFEFNEDLSLDAELVKEDILVRYLTSRKQDRKVVEGLWWWGGPSQLTVDRPAVVSTLTDTILAVGSGGWEEEWGCVGEREELANGATRFTLQHDGMYMDLRLWFDWGSEAREDWLAQAPSVFHAHGIFLEGDMDTYTNACLELVLPRLLTGWLSHSKAKQRRRQKWPIYLFIPQHSASTFWSFDPDGQNAITTDLCHYLGLPISLEQDECWESSCPTEVYKAMETYQIARGFDPNTTEFARHNQFRTFEITEQPFTGRFEEIDDSGAFNIAPLSPLDYPLLLSEPTKTSLHSIQPEELDDMFLGVLFGEVMPEGELVNNYHLSHIHLLLRTDFTMNTTTQGYALQKDFVGIPDTAHTEYTLPKDLKSVTPSETKDVVPREANVWSRFIPKFSWAALEDSEIHSAGF</sequence>
<evidence type="ECO:0000313" key="1">
    <source>
        <dbReference type="EMBL" id="KAL0578867.1"/>
    </source>
</evidence>